<proteinExistence type="predicted"/>
<reference evidence="1 2" key="2">
    <citation type="journal article" date="2022" name="Mol. Ecol. Resour.">
        <title>The genomes of chicory, endive, great burdock and yacon provide insights into Asteraceae paleo-polyploidization history and plant inulin production.</title>
        <authorList>
            <person name="Fan W."/>
            <person name="Wang S."/>
            <person name="Wang H."/>
            <person name="Wang A."/>
            <person name="Jiang F."/>
            <person name="Liu H."/>
            <person name="Zhao H."/>
            <person name="Xu D."/>
            <person name="Zhang Y."/>
        </authorList>
    </citation>
    <scope>NUCLEOTIDE SEQUENCE [LARGE SCALE GENOMIC DNA]</scope>
    <source>
        <strain evidence="2">cv. Yunnan</strain>
        <tissue evidence="1">Leaves</tissue>
    </source>
</reference>
<organism evidence="1 2">
    <name type="scientific">Smallanthus sonchifolius</name>
    <dbReference type="NCBI Taxonomy" id="185202"/>
    <lineage>
        <taxon>Eukaryota</taxon>
        <taxon>Viridiplantae</taxon>
        <taxon>Streptophyta</taxon>
        <taxon>Embryophyta</taxon>
        <taxon>Tracheophyta</taxon>
        <taxon>Spermatophyta</taxon>
        <taxon>Magnoliopsida</taxon>
        <taxon>eudicotyledons</taxon>
        <taxon>Gunneridae</taxon>
        <taxon>Pentapetalae</taxon>
        <taxon>asterids</taxon>
        <taxon>campanulids</taxon>
        <taxon>Asterales</taxon>
        <taxon>Asteraceae</taxon>
        <taxon>Asteroideae</taxon>
        <taxon>Heliantheae alliance</taxon>
        <taxon>Millerieae</taxon>
        <taxon>Smallanthus</taxon>
    </lineage>
</organism>
<protein>
    <submittedName>
        <fullName evidence="1">Uncharacterized protein</fullName>
    </submittedName>
</protein>
<evidence type="ECO:0000313" key="1">
    <source>
        <dbReference type="EMBL" id="KAI3815614.1"/>
    </source>
</evidence>
<keyword evidence="2" id="KW-1185">Reference proteome</keyword>
<reference evidence="2" key="1">
    <citation type="journal article" date="2022" name="Mol. Ecol. Resour.">
        <title>The genomes of chicory, endive, great burdock and yacon provide insights into Asteraceae palaeo-polyploidization history and plant inulin production.</title>
        <authorList>
            <person name="Fan W."/>
            <person name="Wang S."/>
            <person name="Wang H."/>
            <person name="Wang A."/>
            <person name="Jiang F."/>
            <person name="Liu H."/>
            <person name="Zhao H."/>
            <person name="Xu D."/>
            <person name="Zhang Y."/>
        </authorList>
    </citation>
    <scope>NUCLEOTIDE SEQUENCE [LARGE SCALE GENOMIC DNA]</scope>
    <source>
        <strain evidence="2">cv. Yunnan</strain>
    </source>
</reference>
<accession>A0ACB9J5Z9</accession>
<dbReference type="Proteomes" id="UP001056120">
    <property type="component" value="Linkage Group LG05"/>
</dbReference>
<evidence type="ECO:0000313" key="2">
    <source>
        <dbReference type="Proteomes" id="UP001056120"/>
    </source>
</evidence>
<comment type="caution">
    <text evidence="1">The sequence shown here is derived from an EMBL/GenBank/DDBJ whole genome shotgun (WGS) entry which is preliminary data.</text>
</comment>
<name>A0ACB9J5Z9_9ASTR</name>
<gene>
    <name evidence="1" type="ORF">L1987_15291</name>
</gene>
<sequence>MNSRIYTDCHRGHANFSGKMTPLFEKMYIDKRFELVRKVAERRKKEELKQKEVKKEKGGLENWEDVLKGISDEEIEEEEEVEEPEDEGNGGDNSDINIEWTKSDEDDSLSEADLE</sequence>
<dbReference type="EMBL" id="CM042022">
    <property type="protein sequence ID" value="KAI3815614.1"/>
    <property type="molecule type" value="Genomic_DNA"/>
</dbReference>